<protein>
    <recommendedName>
        <fullName evidence="3">VOC family protein</fullName>
    </recommendedName>
</protein>
<dbReference type="InterPro" id="IPR029068">
    <property type="entry name" value="Glyas_Bleomycin-R_OHBP_Dase"/>
</dbReference>
<reference evidence="1 2" key="1">
    <citation type="submission" date="2021-12" db="EMBL/GenBank/DDBJ databases">
        <title>Discovery of the Pendulisporaceae a myxobacterial family with distinct sporulation behavior and unique specialized metabolism.</title>
        <authorList>
            <person name="Garcia R."/>
            <person name="Popoff A."/>
            <person name="Bader C.D."/>
            <person name="Loehr J."/>
            <person name="Walesch S."/>
            <person name="Walt C."/>
            <person name="Boldt J."/>
            <person name="Bunk B."/>
            <person name="Haeckl F.J.F.P.J."/>
            <person name="Gunesch A.P."/>
            <person name="Birkelbach J."/>
            <person name="Nuebel U."/>
            <person name="Pietschmann T."/>
            <person name="Bach T."/>
            <person name="Mueller R."/>
        </authorList>
    </citation>
    <scope>NUCLEOTIDE SEQUENCE [LARGE SCALE GENOMIC DNA]</scope>
    <source>
        <strain evidence="1 2">MSr12523</strain>
    </source>
</reference>
<evidence type="ECO:0008006" key="3">
    <source>
        <dbReference type="Google" id="ProtNLM"/>
    </source>
</evidence>
<gene>
    <name evidence="1" type="ORF">LZC95_28030</name>
</gene>
<keyword evidence="2" id="KW-1185">Reference proteome</keyword>
<sequence>METEGIEGLLIETHNWGKTVAFWKALGYELEFETDHHSGQLRHPRGGPYIFIAERPEDQVLQVQLAVGVRDAAKFSPPSSGVVVSPFEPQHWPVLQMVVADPDGRHISVHAPLPATEGKSHG</sequence>
<dbReference type="SUPFAM" id="SSF54593">
    <property type="entry name" value="Glyoxalase/Bleomycin resistance protein/Dihydroxybiphenyl dioxygenase"/>
    <property type="match status" value="1"/>
</dbReference>
<name>A0ABZ2JV14_9BACT</name>
<accession>A0ABZ2JV14</accession>
<evidence type="ECO:0000313" key="2">
    <source>
        <dbReference type="Proteomes" id="UP001379533"/>
    </source>
</evidence>
<dbReference type="Gene3D" id="3.10.180.10">
    <property type="entry name" value="2,3-Dihydroxybiphenyl 1,2-Dioxygenase, domain 1"/>
    <property type="match status" value="1"/>
</dbReference>
<dbReference type="EMBL" id="CP089982">
    <property type="protein sequence ID" value="WXA90299.1"/>
    <property type="molecule type" value="Genomic_DNA"/>
</dbReference>
<proteinExistence type="predicted"/>
<dbReference type="RefSeq" id="WP_394840912.1">
    <property type="nucleotide sequence ID" value="NZ_CP089982.1"/>
</dbReference>
<dbReference type="Proteomes" id="UP001379533">
    <property type="component" value="Chromosome"/>
</dbReference>
<organism evidence="1 2">
    <name type="scientific">Pendulispora brunnea</name>
    <dbReference type="NCBI Taxonomy" id="2905690"/>
    <lineage>
        <taxon>Bacteria</taxon>
        <taxon>Pseudomonadati</taxon>
        <taxon>Myxococcota</taxon>
        <taxon>Myxococcia</taxon>
        <taxon>Myxococcales</taxon>
        <taxon>Sorangiineae</taxon>
        <taxon>Pendulisporaceae</taxon>
        <taxon>Pendulispora</taxon>
    </lineage>
</organism>
<evidence type="ECO:0000313" key="1">
    <source>
        <dbReference type="EMBL" id="WXA90299.1"/>
    </source>
</evidence>